<dbReference type="EMBL" id="CP039355">
    <property type="protein sequence ID" value="QCE15047.1"/>
    <property type="molecule type" value="Genomic_DNA"/>
</dbReference>
<dbReference type="Proteomes" id="UP000501690">
    <property type="component" value="Linkage Group LG11"/>
</dbReference>
<name>A0A4D6NTH5_VIGUN</name>
<proteinExistence type="predicted"/>
<keyword evidence="1" id="KW-1133">Transmembrane helix</keyword>
<accession>A0A4D6NTH5</accession>
<keyword evidence="1" id="KW-0472">Membrane</keyword>
<sequence>MGPTAKKELWPMGWRQDLPPRWSFSLSVSSHVVLVLVLVLAHVYLLALMSLPVTLHSHCLFWVEQCGLPGLRISWNLVRESIQLLGRDAIR</sequence>
<keyword evidence="1" id="KW-0812">Transmembrane</keyword>
<keyword evidence="3" id="KW-1185">Reference proteome</keyword>
<feature type="transmembrane region" description="Helical" evidence="1">
    <location>
        <begin position="22"/>
        <end position="47"/>
    </location>
</feature>
<evidence type="ECO:0000313" key="3">
    <source>
        <dbReference type="Proteomes" id="UP000501690"/>
    </source>
</evidence>
<organism evidence="2 3">
    <name type="scientific">Vigna unguiculata</name>
    <name type="common">Cowpea</name>
    <dbReference type="NCBI Taxonomy" id="3917"/>
    <lineage>
        <taxon>Eukaryota</taxon>
        <taxon>Viridiplantae</taxon>
        <taxon>Streptophyta</taxon>
        <taxon>Embryophyta</taxon>
        <taxon>Tracheophyta</taxon>
        <taxon>Spermatophyta</taxon>
        <taxon>Magnoliopsida</taxon>
        <taxon>eudicotyledons</taxon>
        <taxon>Gunneridae</taxon>
        <taxon>Pentapetalae</taxon>
        <taxon>rosids</taxon>
        <taxon>fabids</taxon>
        <taxon>Fabales</taxon>
        <taxon>Fabaceae</taxon>
        <taxon>Papilionoideae</taxon>
        <taxon>50 kb inversion clade</taxon>
        <taxon>NPAAA clade</taxon>
        <taxon>indigoferoid/millettioid clade</taxon>
        <taxon>Phaseoleae</taxon>
        <taxon>Vigna</taxon>
    </lineage>
</organism>
<reference evidence="2 3" key="1">
    <citation type="submission" date="2019-04" db="EMBL/GenBank/DDBJ databases">
        <title>An improved genome assembly and genetic linkage map for asparagus bean, Vigna unguiculata ssp. sesquipedialis.</title>
        <authorList>
            <person name="Xia Q."/>
            <person name="Zhang R."/>
            <person name="Dong Y."/>
        </authorList>
    </citation>
    <scope>NUCLEOTIDE SEQUENCE [LARGE SCALE GENOMIC DNA]</scope>
    <source>
        <tissue evidence="2">Leaf</tissue>
    </source>
</reference>
<evidence type="ECO:0000256" key="1">
    <source>
        <dbReference type="SAM" id="Phobius"/>
    </source>
</evidence>
<protein>
    <submittedName>
        <fullName evidence="2">Uncharacterized protein</fullName>
    </submittedName>
</protein>
<evidence type="ECO:0000313" key="2">
    <source>
        <dbReference type="EMBL" id="QCE15047.1"/>
    </source>
</evidence>
<gene>
    <name evidence="2" type="ORF">DEO72_LG11g2055</name>
</gene>
<dbReference type="AlphaFoldDB" id="A0A4D6NTH5"/>